<keyword evidence="7" id="KW-1185">Reference proteome</keyword>
<evidence type="ECO:0000256" key="2">
    <source>
        <dbReference type="ARBA" id="ARBA00022692"/>
    </source>
</evidence>
<dbReference type="GO" id="GO:0016020">
    <property type="term" value="C:membrane"/>
    <property type="evidence" value="ECO:0007669"/>
    <property type="project" value="UniProtKB-SubCell"/>
</dbReference>
<dbReference type="Proteomes" id="UP000077355">
    <property type="component" value="Unassembled WGS sequence"/>
</dbReference>
<dbReference type="PROSITE" id="PS51257">
    <property type="entry name" value="PROKAR_LIPOPROTEIN"/>
    <property type="match status" value="1"/>
</dbReference>
<keyword evidence="3" id="KW-1133">Transmembrane helix</keyword>
<dbReference type="Gene3D" id="3.40.50.2300">
    <property type="match status" value="2"/>
</dbReference>
<dbReference type="EMBL" id="LVJI01000003">
    <property type="protein sequence ID" value="OAB47797.1"/>
    <property type="molecule type" value="Genomic_DNA"/>
</dbReference>
<keyword evidence="2" id="KW-0812">Transmembrane</keyword>
<comment type="subcellular location">
    <subcellularLocation>
        <location evidence="1">Membrane</location>
    </subcellularLocation>
</comment>
<organism evidence="6 7">
    <name type="scientific">Paenibacillus antarcticus</name>
    <dbReference type="NCBI Taxonomy" id="253703"/>
    <lineage>
        <taxon>Bacteria</taxon>
        <taxon>Bacillati</taxon>
        <taxon>Bacillota</taxon>
        <taxon>Bacilli</taxon>
        <taxon>Bacillales</taxon>
        <taxon>Paenibacillaceae</taxon>
        <taxon>Paenibacillus</taxon>
    </lineage>
</organism>
<dbReference type="RefSeq" id="WP_068646872.1">
    <property type="nucleotide sequence ID" value="NZ_CP043611.1"/>
</dbReference>
<gene>
    <name evidence="6" type="ORF">PBAT_04090</name>
</gene>
<dbReference type="Pfam" id="PF01094">
    <property type="entry name" value="ANF_receptor"/>
    <property type="match status" value="1"/>
</dbReference>
<evidence type="ECO:0000256" key="1">
    <source>
        <dbReference type="ARBA" id="ARBA00004370"/>
    </source>
</evidence>
<proteinExistence type="predicted"/>
<keyword evidence="4" id="KW-0472">Membrane</keyword>
<evidence type="ECO:0000256" key="4">
    <source>
        <dbReference type="ARBA" id="ARBA00023136"/>
    </source>
</evidence>
<name>A0A168QHX9_9BACL</name>
<accession>A0A168QHX9</accession>
<dbReference type="InterPro" id="IPR001828">
    <property type="entry name" value="ANF_lig-bd_rcpt"/>
</dbReference>
<reference evidence="6 7" key="1">
    <citation type="submission" date="2016-03" db="EMBL/GenBank/DDBJ databases">
        <title>Draft genome sequence of Paenibacillus antarcticus CECT 5836.</title>
        <authorList>
            <person name="Shin S.-K."/>
            <person name="Yi H."/>
        </authorList>
    </citation>
    <scope>NUCLEOTIDE SEQUENCE [LARGE SCALE GENOMIC DNA]</scope>
    <source>
        <strain evidence="6 7">CECT 5836</strain>
    </source>
</reference>
<feature type="domain" description="Receptor ligand binding region" evidence="5">
    <location>
        <begin position="50"/>
        <end position="378"/>
    </location>
</feature>
<dbReference type="PANTHER" id="PTHR30483">
    <property type="entry name" value="LEUCINE-SPECIFIC-BINDING PROTEIN"/>
    <property type="match status" value="1"/>
</dbReference>
<sequence>MKRYGFLVLTILWIILLMACSDGDKNNTGPIGIGAILPLTGELSSKGEARETALHLAMDEIDTYLDKANLGFNMQLTVKDSKSDPEETLKQAKALHEEGTDILIVGSSAELTLLKSWSDSNDVVVISYSSTAPSLAVDKDSIYRVVPNDYQQAKALATLLSEQGIRKIIPVQRNDVYGRELSQQLIMEFKELGGKAASPVIYEPGSTDFKSTVSQMEQQLENSDIDPDSVGIVLFSFDEVIPLLEQADALNHVRWFGTDTTVLNSALINNVEAATFAATVNFMGVTFGINDTPLFQEVQKKLQEKLKTQVIPDAIFAYDIPWMLVTAFENMDNPDDAVELKANLVELSAKYAGATGWMLLDYKGDRKYSLYDIWQVKENSSKVSWIKTAQYRRDPGLSGFITSVQN</sequence>
<dbReference type="AlphaFoldDB" id="A0A168QHX9"/>
<dbReference type="InterPro" id="IPR051010">
    <property type="entry name" value="BCAA_transport"/>
</dbReference>
<evidence type="ECO:0000256" key="3">
    <source>
        <dbReference type="ARBA" id="ARBA00022989"/>
    </source>
</evidence>
<evidence type="ECO:0000259" key="5">
    <source>
        <dbReference type="Pfam" id="PF01094"/>
    </source>
</evidence>
<dbReference type="SUPFAM" id="SSF53822">
    <property type="entry name" value="Periplasmic binding protein-like I"/>
    <property type="match status" value="1"/>
</dbReference>
<comment type="caution">
    <text evidence="6">The sequence shown here is derived from an EMBL/GenBank/DDBJ whole genome shotgun (WGS) entry which is preliminary data.</text>
</comment>
<dbReference type="OrthoDB" id="5441927at2"/>
<evidence type="ECO:0000313" key="7">
    <source>
        <dbReference type="Proteomes" id="UP000077355"/>
    </source>
</evidence>
<dbReference type="InterPro" id="IPR028082">
    <property type="entry name" value="Peripla_BP_I"/>
</dbReference>
<protein>
    <recommendedName>
        <fullName evidence="5">Receptor ligand binding region domain-containing protein</fullName>
    </recommendedName>
</protein>
<dbReference type="PANTHER" id="PTHR30483:SF40">
    <property type="entry name" value="HISTIDINE KINASE"/>
    <property type="match status" value="1"/>
</dbReference>
<evidence type="ECO:0000313" key="6">
    <source>
        <dbReference type="EMBL" id="OAB47797.1"/>
    </source>
</evidence>